<feature type="domain" description="RUN" evidence="2">
    <location>
        <begin position="373"/>
        <end position="555"/>
    </location>
</feature>
<reference evidence="3 4" key="1">
    <citation type="journal article" date="2008" name="Nature">
        <title>The Trichoplax genome and the nature of placozoans.</title>
        <authorList>
            <person name="Srivastava M."/>
            <person name="Begovic E."/>
            <person name="Chapman J."/>
            <person name="Putnam N.H."/>
            <person name="Hellsten U."/>
            <person name="Kawashima T."/>
            <person name="Kuo A."/>
            <person name="Mitros T."/>
            <person name="Salamov A."/>
            <person name="Carpenter M.L."/>
            <person name="Signorovitch A.Y."/>
            <person name="Moreno M.A."/>
            <person name="Kamm K."/>
            <person name="Grimwood J."/>
            <person name="Schmutz J."/>
            <person name="Shapiro H."/>
            <person name="Grigoriev I.V."/>
            <person name="Buss L.W."/>
            <person name="Schierwater B."/>
            <person name="Dellaporta S.L."/>
            <person name="Rokhsar D.S."/>
        </authorList>
    </citation>
    <scope>NUCLEOTIDE SEQUENCE [LARGE SCALE GENOMIC DNA]</scope>
    <source>
        <strain evidence="3 4">Grell-BS-1999</strain>
    </source>
</reference>
<dbReference type="InterPro" id="IPR047343">
    <property type="entry name" value="RUSC1_2"/>
</dbReference>
<dbReference type="PhylomeDB" id="B3RLM4"/>
<dbReference type="OMA" id="THKGNHW"/>
<evidence type="ECO:0000313" key="3">
    <source>
        <dbReference type="EMBL" id="EDV28808.1"/>
    </source>
</evidence>
<dbReference type="PANTHER" id="PTHR15591:SF19">
    <property type="entry name" value="RUN DOMAIN-CONTAINING PROTEIN 1 ISOFORM X1"/>
    <property type="match status" value="1"/>
</dbReference>
<dbReference type="GeneID" id="6749225"/>
<dbReference type="InterPro" id="IPR058732">
    <property type="entry name" value="RUNDC1_M"/>
</dbReference>
<dbReference type="CTD" id="6749225"/>
<dbReference type="InterPro" id="IPR004012">
    <property type="entry name" value="Run_dom"/>
</dbReference>
<keyword evidence="4" id="KW-1185">Reference proteome</keyword>
<dbReference type="Pfam" id="PF26030">
    <property type="entry name" value="RUNDC1"/>
    <property type="match status" value="2"/>
</dbReference>
<dbReference type="OrthoDB" id="10068328at2759"/>
<dbReference type="SUPFAM" id="SSF140741">
    <property type="entry name" value="RUN domain-like"/>
    <property type="match status" value="1"/>
</dbReference>
<dbReference type="PROSITE" id="PS50826">
    <property type="entry name" value="RUN"/>
    <property type="match status" value="1"/>
</dbReference>
<sequence length="565" mass="64534">MYSDFDGFQVVSGKAPAIDENWPPANDATSIGSITQTISEQSMPKDFRLDKFQNVEDEQVQLNRSLLALTTHFAQVQFRLRQIVEADQEEKEVLLRELERFAFQGIPELNGSNPTAVVEEMSHREYEQKLDRQKDSQQKLITHLKLQLEDLERYAAQESARSTVSRPNYDLHDKQRVIIDELRAEDLKSKIDFAVKQEQLVKQLTTQVIDLERYISYLQGDTNSPGPYGRFTRMGMPYPSQQSVSSPPRASSRKSVVSNDEFSYDTNDDLSYYADSISSIDAKRQLQASTANVKEPEMTFVRRMLKILDIFGGGSDDLRIGVKPLVPTKIDTRYTISKLDEAVDRIIAVKCQMVERGELQKSLDLITSNSPNELFKIISRHFTNNFTLLLQHGLCETTETSLLAPMSCFAFMKSNNEDTSNAMHPWQLFVRFYNSRHGSNYNENPARRLSHSFGNDAVGIKSNSVKQTFLATVYDIISSPEVRYKTDDFKLRALIFAGLHSQKLTQWCKLISSSRNLMEAHYQSWAYVANGGFSEIIDVIEKLSPLKFDLPVTLTVHEKNDIFYS</sequence>
<protein>
    <recommendedName>
        <fullName evidence="2">RUN domain-containing protein</fullName>
    </recommendedName>
</protein>
<dbReference type="Pfam" id="PF02759">
    <property type="entry name" value="RUN"/>
    <property type="match status" value="1"/>
</dbReference>
<dbReference type="PANTHER" id="PTHR15591">
    <property type="entry name" value="RUN AND SH3 DOMAIN CONTAINING"/>
    <property type="match status" value="1"/>
</dbReference>
<dbReference type="InterPro" id="IPR037213">
    <property type="entry name" value="Run_dom_sf"/>
</dbReference>
<dbReference type="KEGG" id="tad:TRIADDRAFT_52054"/>
<proteinExistence type="predicted"/>
<dbReference type="SMART" id="SM00593">
    <property type="entry name" value="RUN"/>
    <property type="match status" value="1"/>
</dbReference>
<name>B3RLM4_TRIAD</name>
<dbReference type="HOGENOM" id="CLU_020366_0_0_1"/>
<feature type="compositionally biased region" description="Low complexity" evidence="1">
    <location>
        <begin position="239"/>
        <end position="258"/>
    </location>
</feature>
<organism evidence="3 4">
    <name type="scientific">Trichoplax adhaerens</name>
    <name type="common">Trichoplax reptans</name>
    <dbReference type="NCBI Taxonomy" id="10228"/>
    <lineage>
        <taxon>Eukaryota</taxon>
        <taxon>Metazoa</taxon>
        <taxon>Placozoa</taxon>
        <taxon>Uniplacotomia</taxon>
        <taxon>Trichoplacea</taxon>
        <taxon>Trichoplacidae</taxon>
        <taxon>Trichoplax</taxon>
    </lineage>
</organism>
<dbReference type="STRING" id="10228.B3RLM4"/>
<dbReference type="InParanoid" id="B3RLM4"/>
<dbReference type="RefSeq" id="XP_002108010.1">
    <property type="nucleotide sequence ID" value="XM_002107974.1"/>
</dbReference>
<evidence type="ECO:0000256" key="1">
    <source>
        <dbReference type="SAM" id="MobiDB-lite"/>
    </source>
</evidence>
<evidence type="ECO:0000259" key="2">
    <source>
        <dbReference type="PROSITE" id="PS50826"/>
    </source>
</evidence>
<dbReference type="Gene3D" id="1.20.58.900">
    <property type="match status" value="1"/>
</dbReference>
<gene>
    <name evidence="3" type="ORF">TRIADDRAFT_52054</name>
</gene>
<feature type="region of interest" description="Disordered" evidence="1">
    <location>
        <begin position="226"/>
        <end position="258"/>
    </location>
</feature>
<dbReference type="AlphaFoldDB" id="B3RLM4"/>
<dbReference type="Proteomes" id="UP000009022">
    <property type="component" value="Unassembled WGS sequence"/>
</dbReference>
<dbReference type="eggNOG" id="KOG3759">
    <property type="taxonomic scope" value="Eukaryota"/>
</dbReference>
<dbReference type="CDD" id="cd17683">
    <property type="entry name" value="RUN_RUNDC1"/>
    <property type="match status" value="1"/>
</dbReference>
<dbReference type="EMBL" id="DS985241">
    <property type="protein sequence ID" value="EDV28808.1"/>
    <property type="molecule type" value="Genomic_DNA"/>
</dbReference>
<evidence type="ECO:0000313" key="4">
    <source>
        <dbReference type="Proteomes" id="UP000009022"/>
    </source>
</evidence>
<accession>B3RLM4</accession>